<dbReference type="AlphaFoldDB" id="A0A452IDQ8"/>
<dbReference type="Ensembl" id="ENSGAGT00000029526.1">
    <property type="protein sequence ID" value="ENSGAGP00000025958.1"/>
    <property type="gene ID" value="ENSGAGG00000018954.1"/>
</dbReference>
<reference evidence="1" key="3">
    <citation type="submission" date="2025-09" db="UniProtKB">
        <authorList>
            <consortium name="Ensembl"/>
        </authorList>
    </citation>
    <scope>IDENTIFICATION</scope>
</reference>
<sequence length="87" mass="9516">MNPSNEPLQTLSLQQLSVRGEASLPSCGNSSMAGVREGILSAAAVGPCWGWREGAFPTQRAEFQGSLFGVHITERKRITRIYCYDLD</sequence>
<dbReference type="Proteomes" id="UP000291020">
    <property type="component" value="Unassembled WGS sequence"/>
</dbReference>
<reference evidence="2" key="1">
    <citation type="journal article" date="2017" name="PLoS ONE">
        <title>The Agassiz's desert tortoise genome provides a resource for the conservation of a threatened species.</title>
        <authorList>
            <person name="Tollis M."/>
            <person name="DeNardo D.F."/>
            <person name="Cornelius J.A."/>
            <person name="Dolby G.A."/>
            <person name="Edwards T."/>
            <person name="Henen B.T."/>
            <person name="Karl A.E."/>
            <person name="Murphy R.W."/>
            <person name="Kusumi K."/>
        </authorList>
    </citation>
    <scope>NUCLEOTIDE SEQUENCE [LARGE SCALE GENOMIC DNA]</scope>
</reference>
<keyword evidence="2" id="KW-1185">Reference proteome</keyword>
<reference evidence="1" key="2">
    <citation type="submission" date="2025-08" db="UniProtKB">
        <authorList>
            <consortium name="Ensembl"/>
        </authorList>
    </citation>
    <scope>IDENTIFICATION</scope>
</reference>
<evidence type="ECO:0000313" key="2">
    <source>
        <dbReference type="Proteomes" id="UP000291020"/>
    </source>
</evidence>
<proteinExistence type="predicted"/>
<evidence type="ECO:0000313" key="1">
    <source>
        <dbReference type="Ensembl" id="ENSGAGP00000025958.1"/>
    </source>
</evidence>
<protein>
    <submittedName>
        <fullName evidence="1">Uncharacterized protein</fullName>
    </submittedName>
</protein>
<organism evidence="1 2">
    <name type="scientific">Gopherus agassizii</name>
    <name type="common">Agassiz's desert tortoise</name>
    <dbReference type="NCBI Taxonomy" id="38772"/>
    <lineage>
        <taxon>Eukaryota</taxon>
        <taxon>Metazoa</taxon>
        <taxon>Chordata</taxon>
        <taxon>Craniata</taxon>
        <taxon>Vertebrata</taxon>
        <taxon>Euteleostomi</taxon>
        <taxon>Archelosauria</taxon>
        <taxon>Testudinata</taxon>
        <taxon>Testudines</taxon>
        <taxon>Cryptodira</taxon>
        <taxon>Durocryptodira</taxon>
        <taxon>Testudinoidea</taxon>
        <taxon>Testudinidae</taxon>
        <taxon>Gopherus</taxon>
    </lineage>
</organism>
<name>A0A452IDQ8_9SAUR</name>
<accession>A0A452IDQ8</accession>